<feature type="active site" description="Proton acceptor" evidence="3">
    <location>
        <position position="187"/>
    </location>
</feature>
<dbReference type="GO" id="GO:0030170">
    <property type="term" value="F:pyridoxal phosphate binding"/>
    <property type="evidence" value="ECO:0007669"/>
    <property type="project" value="TreeGrafter"/>
</dbReference>
<evidence type="ECO:0000313" key="7">
    <source>
        <dbReference type="Proteomes" id="UP000179129"/>
    </source>
</evidence>
<organism evidence="6 7">
    <name type="scientific">Candidatus Glassbacteria bacterium RIFCSPLOWO2_12_FULL_58_11</name>
    <dbReference type="NCBI Taxonomy" id="1817867"/>
    <lineage>
        <taxon>Bacteria</taxon>
        <taxon>Candidatus Glassiibacteriota</taxon>
    </lineage>
</organism>
<name>A0A1F5Z0B2_9BACT</name>
<evidence type="ECO:0000256" key="5">
    <source>
        <dbReference type="RuleBase" id="RU004508"/>
    </source>
</evidence>
<comment type="caution">
    <text evidence="6">The sequence shown here is derived from an EMBL/GenBank/DDBJ whole genome shotgun (WGS) entry which is preliminary data.</text>
</comment>
<evidence type="ECO:0000256" key="3">
    <source>
        <dbReference type="PIRSR" id="PIRSR000390-1"/>
    </source>
</evidence>
<reference evidence="6 7" key="1">
    <citation type="journal article" date="2016" name="Nat. Commun.">
        <title>Thousands of microbial genomes shed light on interconnected biogeochemical processes in an aquifer system.</title>
        <authorList>
            <person name="Anantharaman K."/>
            <person name="Brown C.T."/>
            <person name="Hug L.A."/>
            <person name="Sharon I."/>
            <person name="Castelle C.J."/>
            <person name="Probst A.J."/>
            <person name="Thomas B.C."/>
            <person name="Singh A."/>
            <person name="Wilkins M.J."/>
            <person name="Karaoz U."/>
            <person name="Brodie E.L."/>
            <person name="Williams K.H."/>
            <person name="Hubbard S.S."/>
            <person name="Banfield J.F."/>
        </authorList>
    </citation>
    <scope>NUCLEOTIDE SEQUENCE [LARGE SCALE GENOMIC DNA]</scope>
</reference>
<evidence type="ECO:0000313" key="6">
    <source>
        <dbReference type="EMBL" id="OGG05793.1"/>
    </source>
</evidence>
<feature type="modified residue" description="N6-(pyridoxal phosphate)lysine" evidence="4">
    <location>
        <position position="187"/>
    </location>
</feature>
<dbReference type="CDD" id="cd00616">
    <property type="entry name" value="AHBA_syn"/>
    <property type="match status" value="1"/>
</dbReference>
<dbReference type="GO" id="GO:0008483">
    <property type="term" value="F:transaminase activity"/>
    <property type="evidence" value="ECO:0007669"/>
    <property type="project" value="TreeGrafter"/>
</dbReference>
<evidence type="ECO:0000256" key="4">
    <source>
        <dbReference type="PIRSR" id="PIRSR000390-2"/>
    </source>
</evidence>
<dbReference type="Gene3D" id="3.40.640.10">
    <property type="entry name" value="Type I PLP-dependent aspartate aminotransferase-like (Major domain)"/>
    <property type="match status" value="1"/>
</dbReference>
<sequence>MPMIPINDLKRGSRALREELEKAIGRVLDSGWYCLGPEVEAFEQEFAEYCGARGCVTVNSGTDALELALRALDVGRDDPVLTAANAGGYATAAILALGAKPVFADVDSRSLTLDPAALSDNLKPGIRAIIVTHLYGRLAAVEELADIARQRSVPLIEDCAQAHGARRHGKHCGCFGDIGCFSFYPTKNLGALGDSGALVVNDPALKRKLIQLRQYGWSSKYVSDSIGGRNSRMDEIQAAVLRTKLPYLERQNARRTAIAQKYCAAFSSYNNLEIPLATGQDNVFHLFVLRHGHRDLLRVELGQKGIGTDIHYPVPDYNQLNFTDRYSGKYSLPITEMACRQVFSIPCFPEMDDCEVDRVIEAISQVAELTY</sequence>
<accession>A0A1F5Z0B2</accession>
<dbReference type="SUPFAM" id="SSF53383">
    <property type="entry name" value="PLP-dependent transferases"/>
    <property type="match status" value="1"/>
</dbReference>
<keyword evidence="1 4" id="KW-0663">Pyridoxal phosphate</keyword>
<dbReference type="EMBL" id="MFIX01000038">
    <property type="protein sequence ID" value="OGG05793.1"/>
    <property type="molecule type" value="Genomic_DNA"/>
</dbReference>
<dbReference type="Gene3D" id="3.90.1150.10">
    <property type="entry name" value="Aspartate Aminotransferase, domain 1"/>
    <property type="match status" value="1"/>
</dbReference>
<comment type="similarity">
    <text evidence="2 5">Belongs to the DegT/DnrJ/EryC1 family.</text>
</comment>
<dbReference type="STRING" id="1817867.A3F83_05650"/>
<dbReference type="AlphaFoldDB" id="A0A1F5Z0B2"/>
<dbReference type="InterPro" id="IPR000653">
    <property type="entry name" value="DegT/StrS_aminotransferase"/>
</dbReference>
<dbReference type="Pfam" id="PF01041">
    <property type="entry name" value="DegT_DnrJ_EryC1"/>
    <property type="match status" value="1"/>
</dbReference>
<protein>
    <recommendedName>
        <fullName evidence="8">Erythromycin biosynthesis sensory transduction protein eryC1</fullName>
    </recommendedName>
</protein>
<evidence type="ECO:0000256" key="1">
    <source>
        <dbReference type="ARBA" id="ARBA00022898"/>
    </source>
</evidence>
<dbReference type="PANTHER" id="PTHR30244">
    <property type="entry name" value="TRANSAMINASE"/>
    <property type="match status" value="1"/>
</dbReference>
<proteinExistence type="inferred from homology"/>
<dbReference type="InterPro" id="IPR015421">
    <property type="entry name" value="PyrdxlP-dep_Trfase_major"/>
</dbReference>
<dbReference type="InterPro" id="IPR015424">
    <property type="entry name" value="PyrdxlP-dep_Trfase"/>
</dbReference>
<dbReference type="PANTHER" id="PTHR30244:SF36">
    <property type="entry name" value="3-OXO-GLUCOSE-6-PHOSPHATE:GLUTAMATE AMINOTRANSFERASE"/>
    <property type="match status" value="1"/>
</dbReference>
<dbReference type="GO" id="GO:0000271">
    <property type="term" value="P:polysaccharide biosynthetic process"/>
    <property type="evidence" value="ECO:0007669"/>
    <property type="project" value="TreeGrafter"/>
</dbReference>
<gene>
    <name evidence="6" type="ORF">A3F83_05650</name>
</gene>
<dbReference type="PIRSF" id="PIRSF000390">
    <property type="entry name" value="PLP_StrS"/>
    <property type="match status" value="1"/>
</dbReference>
<evidence type="ECO:0000256" key="2">
    <source>
        <dbReference type="ARBA" id="ARBA00037999"/>
    </source>
</evidence>
<dbReference type="Proteomes" id="UP000179129">
    <property type="component" value="Unassembled WGS sequence"/>
</dbReference>
<dbReference type="InterPro" id="IPR015422">
    <property type="entry name" value="PyrdxlP-dep_Trfase_small"/>
</dbReference>
<evidence type="ECO:0008006" key="8">
    <source>
        <dbReference type="Google" id="ProtNLM"/>
    </source>
</evidence>